<reference evidence="1 2" key="1">
    <citation type="submission" date="2023-09" db="EMBL/GenBank/DDBJ databases">
        <authorList>
            <person name="Wang M."/>
        </authorList>
    </citation>
    <scope>NUCLEOTIDE SEQUENCE [LARGE SCALE GENOMIC DNA]</scope>
    <source>
        <strain evidence="1">GT-2023</strain>
        <tissue evidence="1">Liver</tissue>
    </source>
</reference>
<evidence type="ECO:0000313" key="2">
    <source>
        <dbReference type="Proteomes" id="UP001558613"/>
    </source>
</evidence>
<name>A0ABR3M0V1_9TELE</name>
<dbReference type="EMBL" id="JAYMGO010000017">
    <property type="protein sequence ID" value="KAL1258205.1"/>
    <property type="molecule type" value="Genomic_DNA"/>
</dbReference>
<organism evidence="1 2">
    <name type="scientific">Cirrhinus molitorella</name>
    <name type="common">mud carp</name>
    <dbReference type="NCBI Taxonomy" id="172907"/>
    <lineage>
        <taxon>Eukaryota</taxon>
        <taxon>Metazoa</taxon>
        <taxon>Chordata</taxon>
        <taxon>Craniata</taxon>
        <taxon>Vertebrata</taxon>
        <taxon>Euteleostomi</taxon>
        <taxon>Actinopterygii</taxon>
        <taxon>Neopterygii</taxon>
        <taxon>Teleostei</taxon>
        <taxon>Ostariophysi</taxon>
        <taxon>Cypriniformes</taxon>
        <taxon>Cyprinidae</taxon>
        <taxon>Labeoninae</taxon>
        <taxon>Labeonini</taxon>
        <taxon>Cirrhinus</taxon>
    </lineage>
</organism>
<proteinExistence type="predicted"/>
<dbReference type="Proteomes" id="UP001558613">
    <property type="component" value="Unassembled WGS sequence"/>
</dbReference>
<accession>A0ABR3M0V1</accession>
<comment type="caution">
    <text evidence="1">The sequence shown here is derived from an EMBL/GenBank/DDBJ whole genome shotgun (WGS) entry which is preliminary data.</text>
</comment>
<protein>
    <recommendedName>
        <fullName evidence="3">Insulin-like domain-containing protein</fullName>
    </recommendedName>
</protein>
<keyword evidence="2" id="KW-1185">Reference proteome</keyword>
<gene>
    <name evidence="1" type="ORF">QQF64_011449</name>
</gene>
<evidence type="ECO:0008006" key="3">
    <source>
        <dbReference type="Google" id="ProtNLM"/>
    </source>
</evidence>
<evidence type="ECO:0000313" key="1">
    <source>
        <dbReference type="EMBL" id="KAL1258205.1"/>
    </source>
</evidence>
<sequence>MNAVSICPALLENYTSLFDQNHRALGEALQEASCLCFSLLSVLQATDSWQENSGVIRMPKILGKKAAADSRDRRAGLLAPRAQMCCVRKCNIHYNLSFFEQMRMCECISPTALHDIKQYLNKSRAVKCNE</sequence>